<name>A0A8H6W8R3_9AGAR</name>
<protein>
    <submittedName>
        <fullName evidence="3">Uncharacterized protein</fullName>
    </submittedName>
</protein>
<evidence type="ECO:0000313" key="3">
    <source>
        <dbReference type="EMBL" id="KAF7307216.1"/>
    </source>
</evidence>
<dbReference type="PANTHER" id="PTHR23159">
    <property type="entry name" value="CENTROSOMAL PROTEIN 2"/>
    <property type="match status" value="1"/>
</dbReference>
<dbReference type="PANTHER" id="PTHR23159:SF31">
    <property type="entry name" value="CENTROSOME-ASSOCIATED PROTEIN CEP250 ISOFORM X1"/>
    <property type="match status" value="1"/>
</dbReference>
<reference evidence="3" key="1">
    <citation type="submission" date="2020-05" db="EMBL/GenBank/DDBJ databases">
        <title>Mycena genomes resolve the evolution of fungal bioluminescence.</title>
        <authorList>
            <person name="Tsai I.J."/>
        </authorList>
    </citation>
    <scope>NUCLEOTIDE SEQUENCE</scope>
    <source>
        <strain evidence="3">171206Taipei</strain>
    </source>
</reference>
<organism evidence="3 4">
    <name type="scientific">Mycena indigotica</name>
    <dbReference type="NCBI Taxonomy" id="2126181"/>
    <lineage>
        <taxon>Eukaryota</taxon>
        <taxon>Fungi</taxon>
        <taxon>Dikarya</taxon>
        <taxon>Basidiomycota</taxon>
        <taxon>Agaricomycotina</taxon>
        <taxon>Agaricomycetes</taxon>
        <taxon>Agaricomycetidae</taxon>
        <taxon>Agaricales</taxon>
        <taxon>Marasmiineae</taxon>
        <taxon>Mycenaceae</taxon>
        <taxon>Mycena</taxon>
    </lineage>
</organism>
<dbReference type="GeneID" id="59344459"/>
<feature type="region of interest" description="Disordered" evidence="2">
    <location>
        <begin position="140"/>
        <end position="171"/>
    </location>
</feature>
<feature type="region of interest" description="Disordered" evidence="2">
    <location>
        <begin position="1222"/>
        <end position="1241"/>
    </location>
</feature>
<dbReference type="RefSeq" id="XP_037222235.1">
    <property type="nucleotide sequence ID" value="XM_037361943.1"/>
</dbReference>
<keyword evidence="1" id="KW-0175">Coiled coil</keyword>
<dbReference type="Proteomes" id="UP000636479">
    <property type="component" value="Unassembled WGS sequence"/>
</dbReference>
<evidence type="ECO:0000313" key="4">
    <source>
        <dbReference type="Proteomes" id="UP000636479"/>
    </source>
</evidence>
<feature type="region of interest" description="Disordered" evidence="2">
    <location>
        <begin position="462"/>
        <end position="487"/>
    </location>
</feature>
<feature type="coiled-coil region" evidence="1">
    <location>
        <begin position="505"/>
        <end position="668"/>
    </location>
</feature>
<accession>A0A8H6W8R3</accession>
<evidence type="ECO:0000256" key="1">
    <source>
        <dbReference type="SAM" id="Coils"/>
    </source>
</evidence>
<gene>
    <name evidence="3" type="ORF">MIND_00515200</name>
</gene>
<sequence>MNWSGSPEDNTHLLKNQLATKDSQLAAKQTELLRRTAELDETRSTLNETQNKLNQETTNLINLEAILTKCREDLQTEKLASQNAVSALVSAQEKLKEKELDMRGLELNLETISHTSTTTNARTLKLEKEKATLENRIRELEVNLREPPPTNTPARSRAPSRRRSSSVSDTRISTLERELQETRASLTQKDAEIRATSAKLAQTQTNLVRVENEKVAADKRFMSQVNELRAELRDKEEELGFLRDQQGESREAELIQRIDEDEAKIAALEKLLGEAPRTQARLQQQLSETSKRALQLEEDNIVLIREREEALDEIGALRAQNTELSAVIRDNGASTAQKSTPNEQKLVNEVERLLETATRLRGERDQLRRHIEFREVEVRFNDEAFLSRIASLEREAMESELPAEILSLQERLERSTADKLAILAEKNEEIRRVGRAAMASAIVIEHLRSQMGVTAQQFLNASTSSEGARGRLRDTDLDFPPSRRHSSELNTRQLMFDDNTTQDRLMHLESQITDLSRALDDITTERDSLNLQVTNLSRDVEVAKREITEGETRYSELQFHQLSSMTVNAATQALRQQLEDQKQRVLRRTELVGILQHDNDRIVTNMKLQEERLVELTSELELLAAQKDAMVEDCADARHARDVAVGRVDELEIEMEAVETRLFKADSAVEAMVGVVVDAMSRSRASRRHAEEVAADQISHLQTTWEAAEQECKRLQSDVNRLNEQLSLKDQMIADNDLEGEIAQLRVAHVEELGNLQRQIVEANSSLEETRARCDAAEANYRQALADSTNSKQELEDAAGSAAEEARNFKLELARLGEEHVAALKELQNQLSSAVVESENARAAHQTLDGVHQQLVKQLTETRETGEASQTRLEELEDRVAELDAQLEEQTTRCDALSEEADALRDQVQQEMELRAEEKMRLEESIQQADGEREIAEGILEDIKQELSDTSAELARTRLDLDASQEEKGSLQEEVTLIQAEKQRMLSLQRHLEGQVKERESTVANLAAEIEQLKVQFSRVDQACKAAEFELSLQGPQHRREISELQRQVAALQAQPDMEAMVVDLEESNREKDDLLKRKNAELEEYDERAIEILTVNKKLSEKVESLTRKIQKLQAKVDAAKAARESPPMMAPPRQRTNTFSSIASTAPSISSLPSVSSMMSMPTVPPVPPIPTHIPRSPARSRVASGSIIPRPKTPERKSIPTVFRAKTPEPMVPRVKTPERRPVFVPPSPPAPVLGQKRRAPDDFENIHVPTQGFTVDSLPDDGTPRVRRAHPGSGFTPVRRADPSPRIGSRPATHIADVTNSPRLDSTAKAKRSWLGRIKGSTTTGRPVSREL</sequence>
<feature type="region of interest" description="Disordered" evidence="2">
    <location>
        <begin position="1175"/>
        <end position="1198"/>
    </location>
</feature>
<dbReference type="EMBL" id="JACAZF010000004">
    <property type="protein sequence ID" value="KAF7307216.1"/>
    <property type="molecule type" value="Genomic_DNA"/>
</dbReference>
<feature type="region of interest" description="Disordered" evidence="2">
    <location>
        <begin position="1255"/>
        <end position="1336"/>
    </location>
</feature>
<feature type="coiled-coil region" evidence="1">
    <location>
        <begin position="343"/>
        <end position="370"/>
    </location>
</feature>
<keyword evidence="4" id="KW-1185">Reference proteome</keyword>
<feature type="coiled-coil region" evidence="1">
    <location>
        <begin position="172"/>
        <end position="313"/>
    </location>
</feature>
<comment type="caution">
    <text evidence="3">The sequence shown here is derived from an EMBL/GenBank/DDBJ whole genome shotgun (WGS) entry which is preliminary data.</text>
</comment>
<feature type="coiled-coil region" evidence="1">
    <location>
        <begin position="698"/>
        <end position="1124"/>
    </location>
</feature>
<proteinExistence type="predicted"/>
<dbReference type="OrthoDB" id="10255344at2759"/>
<evidence type="ECO:0000256" key="2">
    <source>
        <dbReference type="SAM" id="MobiDB-lite"/>
    </source>
</evidence>